<proteinExistence type="predicted"/>
<dbReference type="PANTHER" id="PTHR43877">
    <property type="entry name" value="AMINOALKYLPHOSPHONATE N-ACETYLTRANSFERASE-RELATED-RELATED"/>
    <property type="match status" value="1"/>
</dbReference>
<comment type="caution">
    <text evidence="4">The sequence shown here is derived from an EMBL/GenBank/DDBJ whole genome shotgun (WGS) entry which is preliminary data.</text>
</comment>
<sequence>MRVDSLVLVRDATVDDLAAIADVHAAAWQVAYRDLFEPDFLAGLLSRTRGKWTRVFADPAFAEQSLLVAERGTRIAAFAHLVPTASDREREISAFYAHPSAWGSGVANALIDGVWDALNGIADRASFWTLSGFNRARRFYLRCGFAETGRTREIDYGDGRPVLELEYARSAP</sequence>
<dbReference type="EMBL" id="SNXZ01000004">
    <property type="protein sequence ID" value="TDP96392.1"/>
    <property type="molecule type" value="Genomic_DNA"/>
</dbReference>
<keyword evidence="5" id="KW-1185">Reference proteome</keyword>
<dbReference type="InterPro" id="IPR050832">
    <property type="entry name" value="Bact_Acetyltransf"/>
</dbReference>
<dbReference type="Proteomes" id="UP000295444">
    <property type="component" value="Unassembled WGS sequence"/>
</dbReference>
<keyword evidence="2 4" id="KW-0012">Acyltransferase</keyword>
<dbReference type="SUPFAM" id="SSF55729">
    <property type="entry name" value="Acyl-CoA N-acyltransferases (Nat)"/>
    <property type="match status" value="1"/>
</dbReference>
<accession>A0A4R6S911</accession>
<dbReference type="CDD" id="cd04301">
    <property type="entry name" value="NAT_SF"/>
    <property type="match status" value="1"/>
</dbReference>
<dbReference type="Gene3D" id="3.40.630.30">
    <property type="match status" value="1"/>
</dbReference>
<evidence type="ECO:0000259" key="3">
    <source>
        <dbReference type="PROSITE" id="PS51186"/>
    </source>
</evidence>
<dbReference type="RefSeq" id="WP_133851748.1">
    <property type="nucleotide sequence ID" value="NZ_SNXZ01000004.1"/>
</dbReference>
<dbReference type="Pfam" id="PF13508">
    <property type="entry name" value="Acetyltransf_7"/>
    <property type="match status" value="1"/>
</dbReference>
<gene>
    <name evidence="4" type="ORF">EV186_104379</name>
</gene>
<evidence type="ECO:0000313" key="4">
    <source>
        <dbReference type="EMBL" id="TDP96392.1"/>
    </source>
</evidence>
<evidence type="ECO:0000256" key="1">
    <source>
        <dbReference type="ARBA" id="ARBA00022679"/>
    </source>
</evidence>
<dbReference type="GO" id="GO:0016747">
    <property type="term" value="F:acyltransferase activity, transferring groups other than amino-acyl groups"/>
    <property type="evidence" value="ECO:0007669"/>
    <property type="project" value="InterPro"/>
</dbReference>
<dbReference type="AlphaFoldDB" id="A0A4R6S911"/>
<dbReference type="OrthoDB" id="5243635at2"/>
<evidence type="ECO:0000313" key="5">
    <source>
        <dbReference type="Proteomes" id="UP000295444"/>
    </source>
</evidence>
<reference evidence="4 5" key="1">
    <citation type="submission" date="2019-03" db="EMBL/GenBank/DDBJ databases">
        <title>Genomic Encyclopedia of Type Strains, Phase IV (KMG-IV): sequencing the most valuable type-strain genomes for metagenomic binning, comparative biology and taxonomic classification.</title>
        <authorList>
            <person name="Goeker M."/>
        </authorList>
    </citation>
    <scope>NUCLEOTIDE SEQUENCE [LARGE SCALE GENOMIC DNA]</scope>
    <source>
        <strain evidence="4 5">DSM 45361</strain>
    </source>
</reference>
<feature type="domain" description="N-acetyltransferase" evidence="3">
    <location>
        <begin position="7"/>
        <end position="172"/>
    </location>
</feature>
<keyword evidence="1 4" id="KW-0808">Transferase</keyword>
<evidence type="ECO:0000256" key="2">
    <source>
        <dbReference type="ARBA" id="ARBA00023315"/>
    </source>
</evidence>
<organism evidence="4 5">
    <name type="scientific">Labedaea rhizosphaerae</name>
    <dbReference type="NCBI Taxonomy" id="598644"/>
    <lineage>
        <taxon>Bacteria</taxon>
        <taxon>Bacillati</taxon>
        <taxon>Actinomycetota</taxon>
        <taxon>Actinomycetes</taxon>
        <taxon>Pseudonocardiales</taxon>
        <taxon>Pseudonocardiaceae</taxon>
        <taxon>Labedaea</taxon>
    </lineage>
</organism>
<name>A0A4R6S911_LABRH</name>
<dbReference type="InterPro" id="IPR000182">
    <property type="entry name" value="GNAT_dom"/>
</dbReference>
<dbReference type="PROSITE" id="PS51186">
    <property type="entry name" value="GNAT"/>
    <property type="match status" value="1"/>
</dbReference>
<protein>
    <submittedName>
        <fullName evidence="4">L-amino acid N-acyltransferase YncA</fullName>
    </submittedName>
</protein>
<dbReference type="InterPro" id="IPR016181">
    <property type="entry name" value="Acyl_CoA_acyltransferase"/>
</dbReference>